<reference evidence="2" key="1">
    <citation type="submission" date="2018-02" db="EMBL/GenBank/DDBJ databases">
        <authorList>
            <person name="Cohen D.B."/>
            <person name="Kent A.D."/>
        </authorList>
    </citation>
    <scope>NUCLEOTIDE SEQUENCE [LARGE SCALE GENOMIC DNA]</scope>
</reference>
<sequence length="141" mass="14329">MQNKVELNIPSGALFPFKVQAGQTVKIGQVVEIAGNRAVQVAPADSKKVIGVVYSGTVGIDGINVGYQGDKDDVATVVVMKPMVYLEAGASITAGDLVKSFGTGKITKLDLATPATNTPDMLVGRAVSGGSAGQKVIVALG</sequence>
<name>A0A2P1JUJ6_9CAUD</name>
<dbReference type="Proteomes" id="UP000241367">
    <property type="component" value="Segment"/>
</dbReference>
<protein>
    <submittedName>
        <fullName evidence="1">Uncharacterized protein</fullName>
    </submittedName>
</protein>
<keyword evidence="2" id="KW-1185">Reference proteome</keyword>
<dbReference type="EMBL" id="MG983742">
    <property type="protein sequence ID" value="AVO23019.1"/>
    <property type="molecule type" value="Genomic_DNA"/>
</dbReference>
<proteinExistence type="predicted"/>
<evidence type="ECO:0000313" key="2">
    <source>
        <dbReference type="Proteomes" id="UP000241367"/>
    </source>
</evidence>
<organism evidence="1 2">
    <name type="scientific">Bacillus phage Anath</name>
    <dbReference type="NCBI Taxonomy" id="2108114"/>
    <lineage>
        <taxon>Viruses</taxon>
        <taxon>Duplodnaviria</taxon>
        <taxon>Heunggongvirae</taxon>
        <taxon>Uroviricota</taxon>
        <taxon>Caudoviricetes</taxon>
        <taxon>Ehrlichviridae</taxon>
        <taxon>Anathvirus</taxon>
        <taxon>Anathvirus anath</taxon>
    </lineage>
</organism>
<accession>A0A2P1JUJ6</accession>
<evidence type="ECO:0000313" key="1">
    <source>
        <dbReference type="EMBL" id="AVO23019.1"/>
    </source>
</evidence>